<feature type="transmembrane region" description="Helical" evidence="2">
    <location>
        <begin position="117"/>
        <end position="146"/>
    </location>
</feature>
<feature type="compositionally biased region" description="Basic and acidic residues" evidence="1">
    <location>
        <begin position="852"/>
        <end position="872"/>
    </location>
</feature>
<evidence type="ECO:0000256" key="2">
    <source>
        <dbReference type="SAM" id="Phobius"/>
    </source>
</evidence>
<feature type="compositionally biased region" description="Low complexity" evidence="1">
    <location>
        <begin position="746"/>
        <end position="762"/>
    </location>
</feature>
<dbReference type="AlphaFoldDB" id="A0AAE0XU46"/>
<feature type="compositionally biased region" description="Polar residues" evidence="1">
    <location>
        <begin position="798"/>
        <end position="832"/>
    </location>
</feature>
<feature type="compositionally biased region" description="Polar residues" evidence="1">
    <location>
        <begin position="250"/>
        <end position="259"/>
    </location>
</feature>
<protein>
    <submittedName>
        <fullName evidence="3">Uncharacterized protein</fullName>
    </submittedName>
</protein>
<sequence>MQTSFPFTRVFVLGIIFFFFGLASMVISVVSFVTQSWGHYVGTGMWGGAMILMSGLAAVFASRLKSLISIKNFCLCSTAAVVSSLAMLILSAGGLTLNSGFYSRLDPPDYSKRTSNLIHASLLVISVFCLSGNILAVIVCCKYLFFEHYNKSKNRRRHRAPLREGSSRTTTVLRGGGPNTVSLRASTDSRTPLQCSEPSHRRHSDHVDINLVQMEYRRSHRRTASDQQHAPHSRRHRQCQSHAQPRLNVLSPSSASASVRYNVDKRRPHTRASEHPMSSEIRTSSKERDRLNIEPVRNAASSNRPASNHFLHSCMPRNVSSAFSKVRLPTDFDEEELPPYEPIEAAQSRAGHNISTVDSGDESDTENSSSTEAHSYDADATCADGGRAETVGMVNLHHHINPRDHLHTELHANCEQITSFIVPPGTLPENSSILSNSPLAQNDEDSSTSVKDSHSIPLAVTGEEVNLISMSVSTRENTSDTSRPNRCVLRFAAAHPEDPSGEYERLLAVSPEICAINGESPPPIQSEAHIPHEVNENFYENGPCYENCQQVGQTAKLNQLSKPSMSSKTNSQKYPEQKVMADSQERAAMSSKNVTTVSALTQSKAQPFVSSPTSIQSNISSPFSAFKPVGSSPQKISPAIPQALPTSAARISSPSIHGTVNSEGMLQLPTESSALLSQRYEEQGAKPKTYKANAECTSISRDHTNMSWKNIPLPHSYNHTDCVSCEPEDKLPSKFIPFTDPSKNISLSPSSHAHPPSRSPSSNLFQSQVSTNGECKSPFGAVAQSILSPSVQSSRLNLEESATNATRSAISTTAKRLSSSFRETDTQANSPVPSSPIHSGLSARRTQSLLQHRTEEPTGPDLLKERKDDSKAHQSSGTQTNWKPSLAIGTVALRSTRLGPRFQTTFSWGRNGNKTSGSNEQSNSVGAPQRSAGLARENSSSTSGGAMAEGGIGRALRPFSLMPLLTNRLSPTTSSSLQVQPSRVLMRQNPLIQQYPLQPQQPRLGVQLHQRRHQQHQLQQNIESQQQQHRQQQEQHQQQQDQNHHERDQGQQLQQRHLPLGRDEQQQQLQQQQQHGHQAVQAINIQNPNDRQQLRNGRPLFSVLL</sequence>
<feature type="compositionally biased region" description="Polar residues" evidence="1">
    <location>
        <begin position="902"/>
        <end position="926"/>
    </location>
</feature>
<feature type="transmembrane region" description="Helical" evidence="2">
    <location>
        <begin position="40"/>
        <end position="61"/>
    </location>
</feature>
<organism evidence="3 4">
    <name type="scientific">Elysia crispata</name>
    <name type="common">lettuce slug</name>
    <dbReference type="NCBI Taxonomy" id="231223"/>
    <lineage>
        <taxon>Eukaryota</taxon>
        <taxon>Metazoa</taxon>
        <taxon>Spiralia</taxon>
        <taxon>Lophotrochozoa</taxon>
        <taxon>Mollusca</taxon>
        <taxon>Gastropoda</taxon>
        <taxon>Heterobranchia</taxon>
        <taxon>Euthyneura</taxon>
        <taxon>Panpulmonata</taxon>
        <taxon>Sacoglossa</taxon>
        <taxon>Placobranchoidea</taxon>
        <taxon>Plakobranchidae</taxon>
        <taxon>Elysia</taxon>
    </lineage>
</organism>
<feature type="region of interest" description="Disordered" evidence="1">
    <location>
        <begin position="742"/>
        <end position="770"/>
    </location>
</feature>
<gene>
    <name evidence="3" type="ORF">RRG08_030870</name>
</gene>
<feature type="compositionally biased region" description="Polar residues" evidence="1">
    <location>
        <begin position="179"/>
        <end position="197"/>
    </location>
</feature>
<feature type="region of interest" description="Disordered" evidence="1">
    <location>
        <begin position="428"/>
        <end position="454"/>
    </location>
</feature>
<feature type="region of interest" description="Disordered" evidence="1">
    <location>
        <begin position="1005"/>
        <end position="1054"/>
    </location>
</feature>
<keyword evidence="2" id="KW-0472">Membrane</keyword>
<comment type="caution">
    <text evidence="3">The sequence shown here is derived from an EMBL/GenBank/DDBJ whole genome shotgun (WGS) entry which is preliminary data.</text>
</comment>
<feature type="region of interest" description="Disordered" evidence="1">
    <location>
        <begin position="218"/>
        <end position="312"/>
    </location>
</feature>
<feature type="region of interest" description="Disordered" evidence="1">
    <location>
        <begin position="798"/>
        <end position="885"/>
    </location>
</feature>
<dbReference type="Proteomes" id="UP001283361">
    <property type="component" value="Unassembled WGS sequence"/>
</dbReference>
<keyword evidence="2" id="KW-1133">Transmembrane helix</keyword>
<feature type="region of interest" description="Disordered" evidence="1">
    <location>
        <begin position="341"/>
        <end position="378"/>
    </location>
</feature>
<evidence type="ECO:0000256" key="1">
    <source>
        <dbReference type="SAM" id="MobiDB-lite"/>
    </source>
</evidence>
<feature type="compositionally biased region" description="Basic and acidic residues" evidence="1">
    <location>
        <begin position="283"/>
        <end position="292"/>
    </location>
</feature>
<proteinExistence type="predicted"/>
<name>A0AAE0XU46_9GAST</name>
<feature type="compositionally biased region" description="Low complexity" evidence="1">
    <location>
        <begin position="1016"/>
        <end position="1041"/>
    </location>
</feature>
<accession>A0AAE0XU46</accession>
<evidence type="ECO:0000313" key="4">
    <source>
        <dbReference type="Proteomes" id="UP001283361"/>
    </source>
</evidence>
<feature type="transmembrane region" description="Helical" evidence="2">
    <location>
        <begin position="73"/>
        <end position="97"/>
    </location>
</feature>
<feature type="compositionally biased region" description="Polar residues" evidence="1">
    <location>
        <begin position="428"/>
        <end position="440"/>
    </location>
</feature>
<feature type="region of interest" description="Disordered" evidence="1">
    <location>
        <begin position="155"/>
        <end position="206"/>
    </location>
</feature>
<feature type="compositionally biased region" description="Polar residues" evidence="1">
    <location>
        <begin position="873"/>
        <end position="883"/>
    </location>
</feature>
<feature type="transmembrane region" description="Helical" evidence="2">
    <location>
        <begin position="12"/>
        <end position="34"/>
    </location>
</feature>
<dbReference type="EMBL" id="JAWDGP010007673">
    <property type="protein sequence ID" value="KAK3709192.1"/>
    <property type="molecule type" value="Genomic_DNA"/>
</dbReference>
<keyword evidence="4" id="KW-1185">Reference proteome</keyword>
<keyword evidence="2" id="KW-0812">Transmembrane</keyword>
<reference evidence="3" key="1">
    <citation type="journal article" date="2023" name="G3 (Bethesda)">
        <title>A reference genome for the long-term kleptoplast-retaining sea slug Elysia crispata morphotype clarki.</title>
        <authorList>
            <person name="Eastman K.E."/>
            <person name="Pendleton A.L."/>
            <person name="Shaikh M.A."/>
            <person name="Suttiyut T."/>
            <person name="Ogas R."/>
            <person name="Tomko P."/>
            <person name="Gavelis G."/>
            <person name="Widhalm J.R."/>
            <person name="Wisecaver J.H."/>
        </authorList>
    </citation>
    <scope>NUCLEOTIDE SEQUENCE</scope>
    <source>
        <strain evidence="3">ECLA1</strain>
    </source>
</reference>
<evidence type="ECO:0000313" key="3">
    <source>
        <dbReference type="EMBL" id="KAK3709192.1"/>
    </source>
</evidence>
<feature type="region of interest" description="Disordered" evidence="1">
    <location>
        <begin position="902"/>
        <end position="951"/>
    </location>
</feature>